<comment type="caution">
    <text evidence="1">The sequence shown here is derived from an EMBL/GenBank/DDBJ whole genome shotgun (WGS) entry which is preliminary data.</text>
</comment>
<name>A0ACB6V267_9ASCO</name>
<gene>
    <name evidence="1" type="ORF">D0Z00_003083</name>
</gene>
<dbReference type="Proteomes" id="UP000744676">
    <property type="component" value="Unassembled WGS sequence"/>
</dbReference>
<protein>
    <submittedName>
        <fullName evidence="1">Uncharacterized protein</fullName>
    </submittedName>
</protein>
<proteinExistence type="predicted"/>
<accession>A0ACB6V267</accession>
<reference evidence="1 2" key="1">
    <citation type="journal article" date="2020" name="Front. Microbiol.">
        <title>Phenotypic and Genetic Characterization of the Cheese Ripening Yeast Geotrichum candidum.</title>
        <authorList>
            <person name="Perkins V."/>
            <person name="Vignola S."/>
            <person name="Lessard M.H."/>
            <person name="Plante P.L."/>
            <person name="Corbeil J."/>
            <person name="Dugat-Bony E."/>
            <person name="Frenette M."/>
            <person name="Labrie S."/>
        </authorList>
    </citation>
    <scope>NUCLEOTIDE SEQUENCE [LARGE SCALE GENOMIC DNA]</scope>
    <source>
        <strain evidence="1 2">LMA-1147</strain>
    </source>
</reference>
<dbReference type="EMBL" id="QVQA01000119">
    <property type="protein sequence ID" value="KAF5095568.1"/>
    <property type="molecule type" value="Genomic_DNA"/>
</dbReference>
<evidence type="ECO:0000313" key="1">
    <source>
        <dbReference type="EMBL" id="KAF5095568.1"/>
    </source>
</evidence>
<keyword evidence="2" id="KW-1185">Reference proteome</keyword>
<sequence>MPMPGDQHKESEVIFKDGWSKEEVNAIQNRLWKNLGPEFIAYRPAPGGGRVAYLEGWKAINLANDAFGFNGWKSEIKSLNIDYCDELSGGRFSIGISCVIRVTLKDGSFHEDVGFGHAENVKMKYVAFDKCKKEATTDGLKRALRKFGHDDPIFDDDDMDFDEPPAGKSPEIRRTLQHNKSVPIKRSDVGKTQPPPPGVILPPSSNFVSGANKTAPPAQNNPTNSNRSSPTPSAPTNTATSPNILNKPNMNVAPKFSNPPAKAFGAPRRPIARPIPPKRPMADLGKSQTNIPPVTEAPADKKQKVDE</sequence>
<organism evidence="1 2">
    <name type="scientific">Geotrichum galactomycetum</name>
    <dbReference type="NCBI Taxonomy" id="27317"/>
    <lineage>
        <taxon>Eukaryota</taxon>
        <taxon>Fungi</taxon>
        <taxon>Dikarya</taxon>
        <taxon>Ascomycota</taxon>
        <taxon>Saccharomycotina</taxon>
        <taxon>Dipodascomycetes</taxon>
        <taxon>Dipodascales</taxon>
        <taxon>Dipodascaceae</taxon>
        <taxon>Geotrichum</taxon>
    </lineage>
</organism>
<evidence type="ECO:0000313" key="2">
    <source>
        <dbReference type="Proteomes" id="UP000744676"/>
    </source>
</evidence>